<dbReference type="EMBL" id="JACHOP010000043">
    <property type="protein sequence ID" value="MBB5760323.1"/>
    <property type="molecule type" value="Genomic_DNA"/>
</dbReference>
<reference evidence="1 2" key="1">
    <citation type="submission" date="2020-08" db="EMBL/GenBank/DDBJ databases">
        <title>Genomic Encyclopedia of Type Strains, Phase IV (KMG-IV): sequencing the most valuable type-strain genomes for metagenomic binning, comparative biology and taxonomic classification.</title>
        <authorList>
            <person name="Goeker M."/>
        </authorList>
    </citation>
    <scope>NUCLEOTIDE SEQUENCE [LARGE SCALE GENOMIC DNA]</scope>
    <source>
        <strain evidence="1 2">DSM 2163</strain>
    </source>
</reference>
<organism evidence="1 2">
    <name type="scientific">Methylorubrum rhodinum</name>
    <dbReference type="NCBI Taxonomy" id="29428"/>
    <lineage>
        <taxon>Bacteria</taxon>
        <taxon>Pseudomonadati</taxon>
        <taxon>Pseudomonadota</taxon>
        <taxon>Alphaproteobacteria</taxon>
        <taxon>Hyphomicrobiales</taxon>
        <taxon>Methylobacteriaceae</taxon>
        <taxon>Methylorubrum</taxon>
    </lineage>
</organism>
<evidence type="ECO:0000313" key="1">
    <source>
        <dbReference type="EMBL" id="MBB5760323.1"/>
    </source>
</evidence>
<name>A0A840ZUM3_9HYPH</name>
<evidence type="ECO:0000313" key="2">
    <source>
        <dbReference type="Proteomes" id="UP000583454"/>
    </source>
</evidence>
<comment type="caution">
    <text evidence="1">The sequence shown here is derived from an EMBL/GenBank/DDBJ whole genome shotgun (WGS) entry which is preliminary data.</text>
</comment>
<proteinExistence type="predicted"/>
<sequence>MSAAERSNLQGLMRRRNVGQVLAQRARIVLACAEPGL</sequence>
<protein>
    <submittedName>
        <fullName evidence="1">Uncharacterized protein</fullName>
    </submittedName>
</protein>
<accession>A0A840ZUM3</accession>
<gene>
    <name evidence="1" type="ORF">HNR00_005072</name>
</gene>
<dbReference type="Proteomes" id="UP000583454">
    <property type="component" value="Unassembled WGS sequence"/>
</dbReference>
<dbReference type="AlphaFoldDB" id="A0A840ZUM3"/>
<keyword evidence="2" id="KW-1185">Reference proteome</keyword>